<dbReference type="EMBL" id="WTPW01000333">
    <property type="protein sequence ID" value="KAF0521646.1"/>
    <property type="molecule type" value="Genomic_DNA"/>
</dbReference>
<sequence>MEELVPEIHLLNKAKLENNVNEIARLLKELGQQLWQKVIKKNETTLNVADLCLNVYKIYQAANKISKENLITNQEILELKDFLFKEVLKSNNNSTNFLTYIDKLHRSLREIQCKQAKEIINQAQEKTKKSDKVNTIKNGFQELNLSLLKLLSDIVQLAIDFLGDDSIDKKNFSILLLGSWAKGTATPYSDIEFCILINETNPKLKEALRRMVYIMNFIVISLKQTALPFNLFQLENEINGIDLDDLMKPGFQFDLGGKTPLGRLDKDYDLIQTPQQMANYIDLNTLDQDPLLVAELIDCQYFFGNKKLYEDYKELIDKQLNKKETDHSSFHKNLAKILLFTGTKNLQADLEKYKINVDKVSHEGKLLNIKTEIYRLPDRLIEGLRLIFATPGNTLWDKILGLLKSNIISKEGATNLEFMTAVALQSRLFTYVTNDSQNEKFGIWDTKVAPNSVEVENFFCIDDISDLVKFYQIAIPLYHFVKISINIEDKNKINITEKFLDERLVTKAIICFRFMLYREAELLLLEAQRSGPKDAYFQLFRLYSHLGKPQLANEYYEKYIENKPLDVDDLFNLGYLKLSLEDHKSALELFNCIPIKLEMNNQAISMECVQAHCNIANIEGLLGNKSSELAHLEKAKEIVECISEKRNHIMIDYYISFAKWFVSQNQFSLGEQNIQNALDFANNFYNKRAHVKLIDIYQQAAEIAERFNQLEQALNYRNLVIQVINTLYVNRIVSQLLESHLNLANTYFIMERINEAEKELDLVASLLDAIEHNLARNTLSFKLSHGYMKVYQAKKSYELAYEYYKKTITLIHTTFERSSNYKQQIAEFYLDAFDTLVNYDQQVESKQKLHEVIDIITKQFGERNSNVAKAYSKLAIFDLIQEEYKSAERNLLKAYEIYEQLPKNYNDYLTTLKNLIKVCQHLKDGREIVFAEKFYQYVEKLQPNLFLDALKCFLDAAEKGVLFHPILSQIDDILAKVAKLNLSYPVEEIENFNYDTLKEILKIREVEHKCHKVQITAHSNRFRDIQFSKTLNPLVTNYNIKCVKLSKLLKRGDTNGPNLIAIIKNYLELIDYGKHLLNEINTQLVPKDKLEIALLNVDKLESIFDQEQYLRDALLKYSINNVSEEEFKQLLDISGQFTITIDMAIAYIRISESKIKDFCTFLSSCNNTFRNAHPYIKNDACLNSFAIYCNNRGIILTFILTKIMNNEVLAREIFYFIYLLGDKASTTFFLFTLIKHGLSEEHSNQILKALFNLKFLKNENEQIFITSFIRALLTHEFDDLRLSDIKSIKAFIEACSQYLKDRNIRDSESTLVINIYRHVLLKFHDIIDIFNQTIENIIFLKNHLYLLSSIYNDLNRSDQKPLLELLLNLHSRFNIDKNTELYSEALTLLAFSERNSSNYHQHLILIQKAHAINSRLYKHDDPLFAKSLFNLARAFGDIKNNEKQIELSKEGLNILEKDYNLNHDDILDADIRVNKEVDIVNAFINLAAGYSRVDDTLRIELLEQCLNFYNKHNLNRPDVKANIFSSLVNAYSCKIPLKALEIYEQLEILQKQLYQEGTQEYAFKVGYSSLNHGLAISQSSLALIKDLNVSDKTSEKKINNARDIIIKARHAINKAINLFTKFYPKDYYLYSQACDALSCSECIENELAMLLKSLEGYRLFNSGDFDKAISIYCEIFDSALNQEIKSEALANMATIDFIKIKETGVMSQQIRNNIFKQYNKAIEISDSASVQMKLAMIYFINDYHEQAIIYAENSIQRLSASSITKQSFCKMEIPILPIALQMVLMDRDEIKDIPLEFLAKYIIINSMNSLGHIHSEMQILKEFALLLSPNSTTICYLLLGFCYLRHGNWILASQAFDFVNQKEPDLKVGQIGFVLTRLLIKIYENIDASDTNIFKEIRIVNMILSNSDLTQQLFALVKSDSQIDIKCFVRTINCQYRQ</sequence>
<dbReference type="SUPFAM" id="SSF81301">
    <property type="entry name" value="Nucleotidyltransferase"/>
    <property type="match status" value="1"/>
</dbReference>
<evidence type="ECO:0000313" key="2">
    <source>
        <dbReference type="Proteomes" id="UP000439903"/>
    </source>
</evidence>
<keyword evidence="2" id="KW-1185">Reference proteome</keyword>
<dbReference type="SUPFAM" id="SSF48452">
    <property type="entry name" value="TPR-like"/>
    <property type="match status" value="4"/>
</dbReference>
<reference evidence="1 2" key="1">
    <citation type="journal article" date="2019" name="Environ. Microbiol.">
        <title>At the nexus of three kingdoms: the genome of the mycorrhizal fungus Gigaspora margarita provides insights into plant, endobacterial and fungal interactions.</title>
        <authorList>
            <person name="Venice F."/>
            <person name="Ghignone S."/>
            <person name="Salvioli di Fossalunga A."/>
            <person name="Amselem J."/>
            <person name="Novero M."/>
            <person name="Xianan X."/>
            <person name="Sedzielewska Toro K."/>
            <person name="Morin E."/>
            <person name="Lipzen A."/>
            <person name="Grigoriev I.V."/>
            <person name="Henrissat B."/>
            <person name="Martin F.M."/>
            <person name="Bonfante P."/>
        </authorList>
    </citation>
    <scope>NUCLEOTIDE SEQUENCE [LARGE SCALE GENOMIC DNA]</scope>
    <source>
        <strain evidence="1 2">BEG34</strain>
    </source>
</reference>
<dbReference type="InterPro" id="IPR043519">
    <property type="entry name" value="NT_sf"/>
</dbReference>
<evidence type="ECO:0000313" key="1">
    <source>
        <dbReference type="EMBL" id="KAF0521646.1"/>
    </source>
</evidence>
<comment type="caution">
    <text evidence="1">The sequence shown here is derived from an EMBL/GenBank/DDBJ whole genome shotgun (WGS) entry which is preliminary data.</text>
</comment>
<gene>
    <name evidence="1" type="ORF">F8M41_015727</name>
</gene>
<dbReference type="SMART" id="SM00028">
    <property type="entry name" value="TPR"/>
    <property type="match status" value="8"/>
</dbReference>
<proteinExistence type="predicted"/>
<dbReference type="Gene3D" id="1.25.40.10">
    <property type="entry name" value="Tetratricopeptide repeat domain"/>
    <property type="match status" value="5"/>
</dbReference>
<organism evidence="1 2">
    <name type="scientific">Gigaspora margarita</name>
    <dbReference type="NCBI Taxonomy" id="4874"/>
    <lineage>
        <taxon>Eukaryota</taxon>
        <taxon>Fungi</taxon>
        <taxon>Fungi incertae sedis</taxon>
        <taxon>Mucoromycota</taxon>
        <taxon>Glomeromycotina</taxon>
        <taxon>Glomeromycetes</taxon>
        <taxon>Diversisporales</taxon>
        <taxon>Gigasporaceae</taxon>
        <taxon>Gigaspora</taxon>
    </lineage>
</organism>
<accession>A0A8H4AQ67</accession>
<dbReference type="PANTHER" id="PTHR19959">
    <property type="entry name" value="KINESIN LIGHT CHAIN"/>
    <property type="match status" value="1"/>
</dbReference>
<dbReference type="Proteomes" id="UP000439903">
    <property type="component" value="Unassembled WGS sequence"/>
</dbReference>
<dbReference type="InterPro" id="IPR019734">
    <property type="entry name" value="TPR_rpt"/>
</dbReference>
<dbReference type="PANTHER" id="PTHR19959:SF119">
    <property type="entry name" value="FUNGAL LIPASE-LIKE DOMAIN-CONTAINING PROTEIN"/>
    <property type="match status" value="1"/>
</dbReference>
<dbReference type="InterPro" id="IPR011990">
    <property type="entry name" value="TPR-like_helical_dom_sf"/>
</dbReference>
<dbReference type="OrthoDB" id="5986190at2759"/>
<name>A0A8H4AQ67_GIGMA</name>
<protein>
    <submittedName>
        <fullName evidence="1">Tetratricopeptide repeat protein</fullName>
    </submittedName>
</protein>